<dbReference type="AlphaFoldDB" id="A0AAW1XAZ0"/>
<accession>A0AAW1XAZ0</accession>
<comment type="caution">
    <text evidence="1">The sequence shown here is derived from an EMBL/GenBank/DDBJ whole genome shotgun (WGS) entry which is preliminary data.</text>
</comment>
<organism evidence="1 2">
    <name type="scientific">Rubus argutus</name>
    <name type="common">Southern blackberry</name>
    <dbReference type="NCBI Taxonomy" id="59490"/>
    <lineage>
        <taxon>Eukaryota</taxon>
        <taxon>Viridiplantae</taxon>
        <taxon>Streptophyta</taxon>
        <taxon>Embryophyta</taxon>
        <taxon>Tracheophyta</taxon>
        <taxon>Spermatophyta</taxon>
        <taxon>Magnoliopsida</taxon>
        <taxon>eudicotyledons</taxon>
        <taxon>Gunneridae</taxon>
        <taxon>Pentapetalae</taxon>
        <taxon>rosids</taxon>
        <taxon>fabids</taxon>
        <taxon>Rosales</taxon>
        <taxon>Rosaceae</taxon>
        <taxon>Rosoideae</taxon>
        <taxon>Rosoideae incertae sedis</taxon>
        <taxon>Rubus</taxon>
    </lineage>
</organism>
<proteinExistence type="predicted"/>
<sequence>MFPLEQQIWKNYLQWHGRELSLVIVEPELCKEILNNRIELIRKYSPETCEEANRRCLAATVEAEKWAKLRKDCHPCLPWRELKNYDS</sequence>
<dbReference type="Proteomes" id="UP001457282">
    <property type="component" value="Unassembled WGS sequence"/>
</dbReference>
<dbReference type="EMBL" id="JBEDUW010000004">
    <property type="protein sequence ID" value="KAK9932880.1"/>
    <property type="molecule type" value="Genomic_DNA"/>
</dbReference>
<evidence type="ECO:0000313" key="2">
    <source>
        <dbReference type="Proteomes" id="UP001457282"/>
    </source>
</evidence>
<name>A0AAW1XAZ0_RUBAR</name>
<reference evidence="1 2" key="1">
    <citation type="journal article" date="2023" name="G3 (Bethesda)">
        <title>A chromosome-length genome assembly and annotation of blackberry (Rubus argutus, cv. 'Hillquist').</title>
        <authorList>
            <person name="Bruna T."/>
            <person name="Aryal R."/>
            <person name="Dudchenko O."/>
            <person name="Sargent D.J."/>
            <person name="Mead D."/>
            <person name="Buti M."/>
            <person name="Cavallini A."/>
            <person name="Hytonen T."/>
            <person name="Andres J."/>
            <person name="Pham M."/>
            <person name="Weisz D."/>
            <person name="Mascagni F."/>
            <person name="Usai G."/>
            <person name="Natali L."/>
            <person name="Bassil N."/>
            <person name="Fernandez G.E."/>
            <person name="Lomsadze A."/>
            <person name="Armour M."/>
            <person name="Olukolu B."/>
            <person name="Poorten T."/>
            <person name="Britton C."/>
            <person name="Davik J."/>
            <person name="Ashrafi H."/>
            <person name="Aiden E.L."/>
            <person name="Borodovsky M."/>
            <person name="Worthington M."/>
        </authorList>
    </citation>
    <scope>NUCLEOTIDE SEQUENCE [LARGE SCALE GENOMIC DNA]</scope>
    <source>
        <strain evidence="1">PI 553951</strain>
    </source>
</reference>
<evidence type="ECO:0000313" key="1">
    <source>
        <dbReference type="EMBL" id="KAK9932880.1"/>
    </source>
</evidence>
<protein>
    <submittedName>
        <fullName evidence="1">Uncharacterized protein</fullName>
    </submittedName>
</protein>
<gene>
    <name evidence="1" type="ORF">M0R45_020101</name>
</gene>
<keyword evidence="2" id="KW-1185">Reference proteome</keyword>